<dbReference type="GO" id="GO:0000166">
    <property type="term" value="F:nucleotide binding"/>
    <property type="evidence" value="ECO:0007669"/>
    <property type="project" value="InterPro"/>
</dbReference>
<dbReference type="Gene3D" id="3.30.360.10">
    <property type="entry name" value="Dihydrodipicolinate Reductase, domain 2"/>
    <property type="match status" value="1"/>
</dbReference>
<dbReference type="Pfam" id="PF22725">
    <property type="entry name" value="GFO_IDH_MocA_C3"/>
    <property type="match status" value="1"/>
</dbReference>
<dbReference type="PANTHER" id="PTHR22604">
    <property type="entry name" value="OXIDOREDUCTASES"/>
    <property type="match status" value="1"/>
</dbReference>
<dbReference type="EMBL" id="NKYE01000003">
    <property type="protein sequence ID" value="OZM74153.1"/>
    <property type="molecule type" value="Genomic_DNA"/>
</dbReference>
<dbReference type="OrthoDB" id="9815825at2"/>
<dbReference type="InterPro" id="IPR050984">
    <property type="entry name" value="Gfo/Idh/MocA_domain"/>
</dbReference>
<keyword evidence="2" id="KW-0560">Oxidoreductase</keyword>
<dbReference type="InterPro" id="IPR055170">
    <property type="entry name" value="GFO_IDH_MocA-like_dom"/>
</dbReference>
<dbReference type="InParanoid" id="A0A263D6W1"/>
<reference evidence="5 6" key="1">
    <citation type="submission" date="2017-07" db="EMBL/GenBank/DDBJ databases">
        <title>Amycolatopsis antarcticus sp. nov., isolated from the surface of an Antarcticus brown macroalga.</title>
        <authorList>
            <person name="Wang J."/>
            <person name="Leiva S."/>
            <person name="Huang J."/>
            <person name="Huang Y."/>
        </authorList>
    </citation>
    <scope>NUCLEOTIDE SEQUENCE [LARGE SCALE GENOMIC DNA]</scope>
    <source>
        <strain evidence="5 6">AU-G6</strain>
    </source>
</reference>
<evidence type="ECO:0000313" key="6">
    <source>
        <dbReference type="Proteomes" id="UP000242444"/>
    </source>
</evidence>
<evidence type="ECO:0000259" key="3">
    <source>
        <dbReference type="Pfam" id="PF01408"/>
    </source>
</evidence>
<dbReference type="RefSeq" id="WP_094861910.1">
    <property type="nucleotide sequence ID" value="NZ_NKYE01000003.1"/>
</dbReference>
<dbReference type="Gene3D" id="3.40.50.720">
    <property type="entry name" value="NAD(P)-binding Rossmann-like Domain"/>
    <property type="match status" value="1"/>
</dbReference>
<comment type="caution">
    <text evidence="5">The sequence shown here is derived from an EMBL/GenBank/DDBJ whole genome shotgun (WGS) entry which is preliminary data.</text>
</comment>
<proteinExistence type="inferred from homology"/>
<keyword evidence="6" id="KW-1185">Reference proteome</keyword>
<protein>
    <submittedName>
        <fullName evidence="5">Oxidoreductase</fullName>
    </submittedName>
</protein>
<dbReference type="GO" id="GO:0016491">
    <property type="term" value="F:oxidoreductase activity"/>
    <property type="evidence" value="ECO:0007669"/>
    <property type="project" value="UniProtKB-KW"/>
</dbReference>
<evidence type="ECO:0000256" key="1">
    <source>
        <dbReference type="ARBA" id="ARBA00010928"/>
    </source>
</evidence>
<dbReference type="Pfam" id="PF01408">
    <property type="entry name" value="GFO_IDH_MocA"/>
    <property type="match status" value="1"/>
</dbReference>
<name>A0A263D6W1_9PSEU</name>
<dbReference type="SUPFAM" id="SSF55347">
    <property type="entry name" value="Glyceraldehyde-3-phosphate dehydrogenase-like, C-terminal domain"/>
    <property type="match status" value="1"/>
</dbReference>
<gene>
    <name evidence="5" type="ORF">CFN78_07840</name>
</gene>
<evidence type="ECO:0000256" key="2">
    <source>
        <dbReference type="ARBA" id="ARBA00023002"/>
    </source>
</evidence>
<sequence length="333" mass="36456">MSRRLSIGVLGCSAIARRRTLPVMLGLDRVRIAAVASRSAERAAEYATEFGCTPAGYDEVIERSDVDAVYICLPNVLHDEWTRRALEAGKHVLCEKPLTGDATQAKNLTELAVTRRLVLRENFAFLHHPQHERVRELVAEGRFGELRTLTASFGFPPLPETDIRYTASLGGGALLDAGVYPIRLAWSLFGDGLSVLGAALRVDRRLGVDVGGQALLATPRGVLTSLEFGFQHTYRSRYQLWGSSAAMCLDHAFTPPPAHRCPLDIEEQDHSERLMMPAVHQFERSIDSFVDAALGGYAPETERPWLSGARETARLAEEIRAVATILPGEAGAA</sequence>
<feature type="domain" description="Gfo/Idh/MocA-like oxidoreductase N-terminal" evidence="3">
    <location>
        <begin position="6"/>
        <end position="122"/>
    </location>
</feature>
<feature type="domain" description="GFO/IDH/MocA-like oxidoreductase" evidence="4">
    <location>
        <begin position="132"/>
        <end position="245"/>
    </location>
</feature>
<dbReference type="InterPro" id="IPR000683">
    <property type="entry name" value="Gfo/Idh/MocA-like_OxRdtase_N"/>
</dbReference>
<evidence type="ECO:0000259" key="4">
    <source>
        <dbReference type="Pfam" id="PF22725"/>
    </source>
</evidence>
<dbReference type="PANTHER" id="PTHR22604:SF105">
    <property type="entry name" value="TRANS-1,2-DIHYDROBENZENE-1,2-DIOL DEHYDROGENASE"/>
    <property type="match status" value="1"/>
</dbReference>
<dbReference type="InterPro" id="IPR036291">
    <property type="entry name" value="NAD(P)-bd_dom_sf"/>
</dbReference>
<evidence type="ECO:0000313" key="5">
    <source>
        <dbReference type="EMBL" id="OZM74153.1"/>
    </source>
</evidence>
<dbReference type="SUPFAM" id="SSF51735">
    <property type="entry name" value="NAD(P)-binding Rossmann-fold domains"/>
    <property type="match status" value="1"/>
</dbReference>
<dbReference type="Proteomes" id="UP000242444">
    <property type="component" value="Unassembled WGS sequence"/>
</dbReference>
<comment type="similarity">
    <text evidence="1">Belongs to the Gfo/Idh/MocA family.</text>
</comment>
<organism evidence="5 6">
    <name type="scientific">Amycolatopsis antarctica</name>
    <dbReference type="NCBI Taxonomy" id="1854586"/>
    <lineage>
        <taxon>Bacteria</taxon>
        <taxon>Bacillati</taxon>
        <taxon>Actinomycetota</taxon>
        <taxon>Actinomycetes</taxon>
        <taxon>Pseudonocardiales</taxon>
        <taxon>Pseudonocardiaceae</taxon>
        <taxon>Amycolatopsis</taxon>
    </lineage>
</organism>
<accession>A0A263D6W1</accession>
<dbReference type="AlphaFoldDB" id="A0A263D6W1"/>